<dbReference type="EMBL" id="CAJOBJ010011056">
    <property type="protein sequence ID" value="CAF4157402.1"/>
    <property type="molecule type" value="Genomic_DNA"/>
</dbReference>
<evidence type="ECO:0000256" key="5">
    <source>
        <dbReference type="ARBA" id="ARBA00048335"/>
    </source>
</evidence>
<dbReference type="Proteomes" id="UP000663866">
    <property type="component" value="Unassembled WGS sequence"/>
</dbReference>
<proteinExistence type="predicted"/>
<evidence type="ECO:0000256" key="8">
    <source>
        <dbReference type="ARBA" id="ARBA00048799"/>
    </source>
</evidence>
<evidence type="ECO:0000256" key="4">
    <source>
        <dbReference type="ARBA" id="ARBA00048251"/>
    </source>
</evidence>
<keyword evidence="1" id="KW-0808">Transferase</keyword>
<dbReference type="Proteomes" id="UP000681720">
    <property type="component" value="Unassembled WGS sequence"/>
</dbReference>
<evidence type="ECO:0000313" key="20">
    <source>
        <dbReference type="EMBL" id="CAF4304914.1"/>
    </source>
</evidence>
<evidence type="ECO:0000313" key="21">
    <source>
        <dbReference type="Proteomes" id="UP000663834"/>
    </source>
</evidence>
<evidence type="ECO:0000256" key="2">
    <source>
        <dbReference type="ARBA" id="ARBA00023315"/>
    </source>
</evidence>
<dbReference type="PANTHER" id="PTHR42919">
    <property type="entry name" value="N-ALPHA-ACETYLTRANSFERASE"/>
    <property type="match status" value="1"/>
</dbReference>
<gene>
    <name evidence="17" type="ORF">BYL167_LOCUS921</name>
    <name evidence="13" type="ORF">CJN711_LOCUS843</name>
    <name evidence="19" type="ORF">GIL414_LOCUS19789</name>
    <name evidence="14" type="ORF">KQP761_LOCUS7363</name>
    <name evidence="15" type="ORF">MBJ925_LOCUS12623</name>
    <name evidence="18" type="ORF">OVN521_LOCUS8094</name>
    <name evidence="20" type="ORF">SMN809_LOCUS26274</name>
    <name evidence="16" type="ORF">WKI299_LOCUS28249</name>
</gene>
<comment type="catalytic activity">
    <reaction evidence="11">
        <text>N-terminal L-methionyl-L-threonyl-[protein] + acetyl-CoA = N-terminal N(alpha)-acetyl-L-methionyl-L-threonyl-[protein] + CoA + H(+)</text>
        <dbReference type="Rhea" id="RHEA:50576"/>
        <dbReference type="Rhea" id="RHEA-COMP:12732"/>
        <dbReference type="Rhea" id="RHEA-COMP:12733"/>
        <dbReference type="ChEBI" id="CHEBI:15378"/>
        <dbReference type="ChEBI" id="CHEBI:57287"/>
        <dbReference type="ChEBI" id="CHEBI:57288"/>
        <dbReference type="ChEBI" id="CHEBI:133404"/>
        <dbReference type="ChEBI" id="CHEBI:133405"/>
        <dbReference type="EC" id="2.3.1.258"/>
    </reaction>
</comment>
<evidence type="ECO:0000256" key="3">
    <source>
        <dbReference type="ARBA" id="ARBA00039121"/>
    </source>
</evidence>
<dbReference type="Gene3D" id="3.40.630.30">
    <property type="match status" value="1"/>
</dbReference>
<comment type="catalytic activity">
    <reaction evidence="4">
        <text>N-terminal L-methionyl-L-seryl-[protein] + acetyl-CoA = N-terminal N(alpha)-acetyl-L-methionyl-L-seryl-[protein] + CoA + H(+)</text>
        <dbReference type="Rhea" id="RHEA:50568"/>
        <dbReference type="Rhea" id="RHEA-COMP:12728"/>
        <dbReference type="Rhea" id="RHEA-COMP:12729"/>
        <dbReference type="ChEBI" id="CHEBI:15378"/>
        <dbReference type="ChEBI" id="CHEBI:57287"/>
        <dbReference type="ChEBI" id="CHEBI:57288"/>
        <dbReference type="ChEBI" id="CHEBI:133400"/>
        <dbReference type="ChEBI" id="CHEBI:133401"/>
        <dbReference type="EC" id="2.3.1.258"/>
    </reaction>
</comment>
<evidence type="ECO:0000256" key="10">
    <source>
        <dbReference type="ARBA" id="ARBA00049103"/>
    </source>
</evidence>
<protein>
    <recommendedName>
        <fullName evidence="3">N-terminal methionine N(alpha)-acetyltransferase NatE</fullName>
        <ecNumber evidence="3">2.3.1.258</ecNumber>
    </recommendedName>
</protein>
<dbReference type="Pfam" id="PF00583">
    <property type="entry name" value="Acetyltransf_1"/>
    <property type="match status" value="1"/>
</dbReference>
<dbReference type="InterPro" id="IPR000182">
    <property type="entry name" value="GNAT_dom"/>
</dbReference>
<comment type="catalytic activity">
    <reaction evidence="6">
        <text>N-terminal L-methionyl-L-phenylalanyl-[protein] + acetyl-CoA = N-terminal N(alpha)-acetyl-L-methionyl-L-phenylalanyl-[protein] + CoA + H(+)</text>
        <dbReference type="Rhea" id="RHEA:50528"/>
        <dbReference type="Rhea" id="RHEA-COMP:12715"/>
        <dbReference type="Rhea" id="RHEA-COMP:12716"/>
        <dbReference type="ChEBI" id="CHEBI:15378"/>
        <dbReference type="ChEBI" id="CHEBI:57287"/>
        <dbReference type="ChEBI" id="CHEBI:57288"/>
        <dbReference type="ChEBI" id="CHEBI:133382"/>
        <dbReference type="ChEBI" id="CHEBI:133383"/>
        <dbReference type="EC" id="2.3.1.258"/>
    </reaction>
</comment>
<dbReference type="EMBL" id="CAJNRF010012339">
    <property type="protein sequence ID" value="CAF2140361.1"/>
    <property type="molecule type" value="Genomic_DNA"/>
</dbReference>
<dbReference type="GO" id="GO:0120518">
    <property type="term" value="F:protein N-terminal-methionine acetyltransferase activity"/>
    <property type="evidence" value="ECO:0007669"/>
    <property type="project" value="UniProtKB-EC"/>
</dbReference>
<dbReference type="Proteomes" id="UP000681967">
    <property type="component" value="Unassembled WGS sequence"/>
</dbReference>
<organism evidence="14 21">
    <name type="scientific">Rotaria magnacalcarata</name>
    <dbReference type="NCBI Taxonomy" id="392030"/>
    <lineage>
        <taxon>Eukaryota</taxon>
        <taxon>Metazoa</taxon>
        <taxon>Spiralia</taxon>
        <taxon>Gnathifera</taxon>
        <taxon>Rotifera</taxon>
        <taxon>Eurotatoria</taxon>
        <taxon>Bdelloidea</taxon>
        <taxon>Philodinida</taxon>
        <taxon>Philodinidae</taxon>
        <taxon>Rotaria</taxon>
    </lineage>
</organism>
<dbReference type="Proteomes" id="UP000663856">
    <property type="component" value="Unassembled WGS sequence"/>
</dbReference>
<comment type="catalytic activity">
    <reaction evidence="7">
        <text>N-terminal L-methionyl-L-lysyl-[protein] + acetyl-CoA = N-terminal N(alpha)-acetyl-L-methionyl-L-lysyl-[protein] + CoA + H(+)</text>
        <dbReference type="Rhea" id="RHEA:50580"/>
        <dbReference type="Rhea" id="RHEA-COMP:12734"/>
        <dbReference type="Rhea" id="RHEA-COMP:12735"/>
        <dbReference type="ChEBI" id="CHEBI:15378"/>
        <dbReference type="ChEBI" id="CHEBI:57287"/>
        <dbReference type="ChEBI" id="CHEBI:57288"/>
        <dbReference type="ChEBI" id="CHEBI:133406"/>
        <dbReference type="ChEBI" id="CHEBI:133407"/>
        <dbReference type="EC" id="2.3.1.258"/>
    </reaction>
</comment>
<evidence type="ECO:0000256" key="6">
    <source>
        <dbReference type="ARBA" id="ARBA00048490"/>
    </source>
</evidence>
<dbReference type="OrthoDB" id="41532at2759"/>
<evidence type="ECO:0000313" key="15">
    <source>
        <dbReference type="EMBL" id="CAF2048492.1"/>
    </source>
</evidence>
<keyword evidence="22" id="KW-1185">Reference proteome</keyword>
<evidence type="ECO:0000256" key="7">
    <source>
        <dbReference type="ARBA" id="ARBA00048618"/>
    </source>
</evidence>
<evidence type="ECO:0000259" key="12">
    <source>
        <dbReference type="PROSITE" id="PS51186"/>
    </source>
</evidence>
<dbReference type="EMBL" id="CAJOBH010000118">
    <property type="protein sequence ID" value="CAF3762113.1"/>
    <property type="molecule type" value="Genomic_DNA"/>
</dbReference>
<dbReference type="EMBL" id="CAJNRE010005660">
    <property type="protein sequence ID" value="CAF2048492.1"/>
    <property type="molecule type" value="Genomic_DNA"/>
</dbReference>
<keyword evidence="2" id="KW-0012">Acyltransferase</keyword>
<dbReference type="EMBL" id="CAJNOV010000056">
    <property type="protein sequence ID" value="CAF0970458.1"/>
    <property type="molecule type" value="Genomic_DNA"/>
</dbReference>
<accession>A0A815HJU9</accession>
<dbReference type="PANTHER" id="PTHR42919:SF8">
    <property type="entry name" value="N-ALPHA-ACETYLTRANSFERASE 50"/>
    <property type="match status" value="1"/>
</dbReference>
<evidence type="ECO:0000313" key="19">
    <source>
        <dbReference type="EMBL" id="CAF4157402.1"/>
    </source>
</evidence>
<dbReference type="EMBL" id="CAJNOW010002496">
    <property type="protein sequence ID" value="CAF1353555.1"/>
    <property type="molecule type" value="Genomic_DNA"/>
</dbReference>
<dbReference type="EMBL" id="CAJOBG010000924">
    <property type="protein sequence ID" value="CAF3874092.1"/>
    <property type="molecule type" value="Genomic_DNA"/>
</dbReference>
<name>A0A815HJU9_9BILA</name>
<evidence type="ECO:0000313" key="17">
    <source>
        <dbReference type="EMBL" id="CAF3762113.1"/>
    </source>
</evidence>
<reference evidence="14" key="1">
    <citation type="submission" date="2021-02" db="EMBL/GenBank/DDBJ databases">
        <authorList>
            <person name="Nowell W R."/>
        </authorList>
    </citation>
    <scope>NUCLEOTIDE SEQUENCE</scope>
</reference>
<dbReference type="EC" id="2.3.1.258" evidence="3"/>
<dbReference type="Proteomes" id="UP000663834">
    <property type="component" value="Unassembled WGS sequence"/>
</dbReference>
<dbReference type="InterPro" id="IPR016181">
    <property type="entry name" value="Acyl_CoA_acyltransferase"/>
</dbReference>
<sequence length="168" mass="19647">MYKLFVGRKKKGSKHDSTIQIYHNIEFPLNDIIDIFYPIFGQYYRYEDLVNMIYSVPHIFCAYDIRQGQCVGCALVDNVSNSGGLYLMLFGVHESYQGHGVGTQLLKNIIRWAYRIGHTFIHLHVHVLNHKAMGLYEKVGFKKYEYLPNYYGNLPKRPPHAFRMVLPL</sequence>
<comment type="catalytic activity">
    <reaction evidence="5">
        <text>N-terminal L-methionyl-L-tyrosyl-[protein] + acetyl-CoA = N-terminal N(alpha)-acetyl-L-methionyl-L-tyrosyl-[protein] + CoA + H(+)</text>
        <dbReference type="Rhea" id="RHEA:50532"/>
        <dbReference type="Rhea" id="RHEA-COMP:12717"/>
        <dbReference type="Rhea" id="RHEA-COMP:12718"/>
        <dbReference type="ChEBI" id="CHEBI:15378"/>
        <dbReference type="ChEBI" id="CHEBI:57287"/>
        <dbReference type="ChEBI" id="CHEBI:57288"/>
        <dbReference type="ChEBI" id="CHEBI:133384"/>
        <dbReference type="ChEBI" id="CHEBI:133385"/>
        <dbReference type="EC" id="2.3.1.258"/>
    </reaction>
</comment>
<dbReference type="CDD" id="cd04301">
    <property type="entry name" value="NAT_SF"/>
    <property type="match status" value="1"/>
</dbReference>
<dbReference type="Proteomes" id="UP000676336">
    <property type="component" value="Unassembled WGS sequence"/>
</dbReference>
<dbReference type="AlphaFoldDB" id="A0A815HJU9"/>
<evidence type="ECO:0000256" key="9">
    <source>
        <dbReference type="ARBA" id="ARBA00049002"/>
    </source>
</evidence>
<comment type="catalytic activity">
    <reaction evidence="9">
        <text>N-terminal L-methionyl-L-alanyl-[protein] + acetyl-CoA = N-terminal N(alpha)-acetyl-L-methionyl-L-alanyl-[protein] + CoA + H(+)</text>
        <dbReference type="Rhea" id="RHEA:50564"/>
        <dbReference type="Rhea" id="RHEA-COMP:12726"/>
        <dbReference type="Rhea" id="RHEA-COMP:12727"/>
        <dbReference type="ChEBI" id="CHEBI:15378"/>
        <dbReference type="ChEBI" id="CHEBI:57287"/>
        <dbReference type="ChEBI" id="CHEBI:57288"/>
        <dbReference type="ChEBI" id="CHEBI:133398"/>
        <dbReference type="ChEBI" id="CHEBI:133399"/>
        <dbReference type="EC" id="2.3.1.258"/>
    </reaction>
</comment>
<evidence type="ECO:0000256" key="11">
    <source>
        <dbReference type="ARBA" id="ARBA00049454"/>
    </source>
</evidence>
<comment type="caution">
    <text evidence="14">The sequence shown here is derived from an EMBL/GenBank/DDBJ whole genome shotgun (WGS) entry which is preliminary data.</text>
</comment>
<evidence type="ECO:0000313" key="18">
    <source>
        <dbReference type="EMBL" id="CAF3874092.1"/>
    </source>
</evidence>
<evidence type="ECO:0000313" key="13">
    <source>
        <dbReference type="EMBL" id="CAF0970458.1"/>
    </source>
</evidence>
<evidence type="ECO:0000313" key="22">
    <source>
        <dbReference type="Proteomes" id="UP000663866"/>
    </source>
</evidence>
<dbReference type="SUPFAM" id="SSF55729">
    <property type="entry name" value="Acyl-CoA N-acyltransferases (Nat)"/>
    <property type="match status" value="1"/>
</dbReference>
<evidence type="ECO:0000313" key="14">
    <source>
        <dbReference type="EMBL" id="CAF1353555.1"/>
    </source>
</evidence>
<dbReference type="PROSITE" id="PS51186">
    <property type="entry name" value="GNAT"/>
    <property type="match status" value="1"/>
</dbReference>
<dbReference type="Proteomes" id="UP000663855">
    <property type="component" value="Unassembled WGS sequence"/>
</dbReference>
<comment type="catalytic activity">
    <reaction evidence="10">
        <text>N-terminal L-methionyl-L-leucyl-[protein] + acetyl-CoA = N-terminal N(alpha)-acetyl-L-methionyl-L-leucyl-[protein] + CoA + H(+)</text>
        <dbReference type="Rhea" id="RHEA:50520"/>
        <dbReference type="Rhea" id="RHEA-COMP:12711"/>
        <dbReference type="Rhea" id="RHEA-COMP:12712"/>
        <dbReference type="ChEBI" id="CHEBI:15378"/>
        <dbReference type="ChEBI" id="CHEBI:57287"/>
        <dbReference type="ChEBI" id="CHEBI:57288"/>
        <dbReference type="ChEBI" id="CHEBI:133377"/>
        <dbReference type="ChEBI" id="CHEBI:133378"/>
        <dbReference type="EC" id="2.3.1.258"/>
    </reaction>
</comment>
<comment type="catalytic activity">
    <reaction evidence="8">
        <text>N-terminal L-methionyl-L-valyl-[protein] + acetyl-CoA = N-terminal N(alpha)-acetyl-L-methionyl-L-valyl-[protein] + CoA + H(+)</text>
        <dbReference type="Rhea" id="RHEA:50572"/>
        <dbReference type="Rhea" id="RHEA-COMP:12730"/>
        <dbReference type="Rhea" id="RHEA-COMP:12731"/>
        <dbReference type="ChEBI" id="CHEBI:15378"/>
        <dbReference type="ChEBI" id="CHEBI:57287"/>
        <dbReference type="ChEBI" id="CHEBI:57288"/>
        <dbReference type="ChEBI" id="CHEBI:133402"/>
        <dbReference type="ChEBI" id="CHEBI:133403"/>
        <dbReference type="EC" id="2.3.1.258"/>
    </reaction>
</comment>
<feature type="domain" description="N-acetyltransferase" evidence="12">
    <location>
        <begin position="19"/>
        <end position="168"/>
    </location>
</feature>
<dbReference type="Proteomes" id="UP000663824">
    <property type="component" value="Unassembled WGS sequence"/>
</dbReference>
<dbReference type="EMBL" id="CAJOBI010037027">
    <property type="protein sequence ID" value="CAF4304914.1"/>
    <property type="molecule type" value="Genomic_DNA"/>
</dbReference>
<dbReference type="InterPro" id="IPR051556">
    <property type="entry name" value="N-term/lysine_N-AcTrnsfr"/>
</dbReference>
<evidence type="ECO:0000256" key="1">
    <source>
        <dbReference type="ARBA" id="ARBA00022679"/>
    </source>
</evidence>
<evidence type="ECO:0000313" key="16">
    <source>
        <dbReference type="EMBL" id="CAF2140361.1"/>
    </source>
</evidence>